<reference evidence="1" key="1">
    <citation type="submission" date="2021-05" db="EMBL/GenBank/DDBJ databases">
        <authorList>
            <person name="Scholz U."/>
            <person name="Mascher M."/>
            <person name="Fiebig A."/>
        </authorList>
    </citation>
    <scope>NUCLEOTIDE SEQUENCE [LARGE SCALE GENOMIC DNA]</scope>
</reference>
<accession>A0ACD5ZA45</accession>
<sequence length="592" mass="66501">MVRRRGVASPEHDRDFNRKRPRFLEPSAHLSTQCPMERRGGDDFGLSSRFLAQSPMEWSPPRYDERSREMHRELCGARISEGATPGRRWEFLESDWPSPSELRMVRPCFGVPSPDLHREYHSARSLDFSRQHPIHHGNGFGMPPRGYLDLSRRSPMEHGRERSPPRILEGRRPWTPPPRDCERRWEGLCPERHPRCIEVTPPGTRGRFTEGRGLQGPHSWRERTQGSPALSAGLITGRLLHAGGRSSASTFDQRERGGGGGGGGTLPRRFVREKRGIRKAVHESSGSGRQRSQRQGIAADPVKSALVEEKPETQAKIDEAQIVGTCGDTQKGFFRLTGPADPSKIRPKAVLVEALKLLQASDRDYNFKTDQLKSIRQDLAVQNIEDEISVQVYEFHARLVLSNGDISELNVCLTKLQQHYQKKLNDHSAEFVAYDILLSAIQGKNIEVMSKLGRLPSSLKQEEAVKHAQTVTQSMRSGNYVQFFKLYKTAPNLNGQLMSLYFEKMRFGALKCMAKAYTQNIPAIYISKILGFHGTQETVAWLQRHGAVTCSGEHGEAFLPKESAPTLAIPDDDVGVSKSTQSIENFPPDLSC</sequence>
<name>A0ACD5ZA45_AVESA</name>
<evidence type="ECO:0000313" key="1">
    <source>
        <dbReference type="EnsemblPlants" id="AVESA.00010b.r2.6DG1155050.2.CDS"/>
    </source>
</evidence>
<protein>
    <submittedName>
        <fullName evidence="1">Uncharacterized protein</fullName>
    </submittedName>
</protein>
<dbReference type="EnsemblPlants" id="AVESA.00010b.r2.6DG1155050.2">
    <property type="protein sequence ID" value="AVESA.00010b.r2.6DG1155050.2.CDS"/>
    <property type="gene ID" value="AVESA.00010b.r2.6DG1155050"/>
</dbReference>
<dbReference type="Proteomes" id="UP001732700">
    <property type="component" value="Chromosome 6D"/>
</dbReference>
<proteinExistence type="predicted"/>
<evidence type="ECO:0000313" key="2">
    <source>
        <dbReference type="Proteomes" id="UP001732700"/>
    </source>
</evidence>
<organism evidence="1 2">
    <name type="scientific">Avena sativa</name>
    <name type="common">Oat</name>
    <dbReference type="NCBI Taxonomy" id="4498"/>
    <lineage>
        <taxon>Eukaryota</taxon>
        <taxon>Viridiplantae</taxon>
        <taxon>Streptophyta</taxon>
        <taxon>Embryophyta</taxon>
        <taxon>Tracheophyta</taxon>
        <taxon>Spermatophyta</taxon>
        <taxon>Magnoliopsida</taxon>
        <taxon>Liliopsida</taxon>
        <taxon>Poales</taxon>
        <taxon>Poaceae</taxon>
        <taxon>BOP clade</taxon>
        <taxon>Pooideae</taxon>
        <taxon>Poodae</taxon>
        <taxon>Poeae</taxon>
        <taxon>Poeae Chloroplast Group 1 (Aveneae type)</taxon>
        <taxon>Aveninae</taxon>
        <taxon>Avena</taxon>
    </lineage>
</organism>
<keyword evidence="2" id="KW-1185">Reference proteome</keyword>
<reference evidence="1" key="2">
    <citation type="submission" date="2025-09" db="UniProtKB">
        <authorList>
            <consortium name="EnsemblPlants"/>
        </authorList>
    </citation>
    <scope>IDENTIFICATION</scope>
</reference>